<proteinExistence type="predicted"/>
<dbReference type="PANTHER" id="PTHR36050">
    <property type="entry name" value="O-FUCOSYLTRANSFERASE 30"/>
    <property type="match status" value="1"/>
</dbReference>
<dbReference type="InterPro" id="IPR019378">
    <property type="entry name" value="GDP-Fuc_O-FucTrfase"/>
</dbReference>
<evidence type="ECO:0000256" key="2">
    <source>
        <dbReference type="ARBA" id="ARBA00023253"/>
    </source>
</evidence>
<evidence type="ECO:0008006" key="7">
    <source>
        <dbReference type="Google" id="ProtNLM"/>
    </source>
</evidence>
<dbReference type="Proteomes" id="UP000266673">
    <property type="component" value="Unassembled WGS sequence"/>
</dbReference>
<dbReference type="Gene3D" id="3.40.50.11340">
    <property type="match status" value="1"/>
</dbReference>
<dbReference type="OrthoDB" id="1882547at2759"/>
<accession>A0A397VUA6</accession>
<dbReference type="PANTHER" id="PTHR36050:SF1">
    <property type="entry name" value="O-FUCOSYLTRANSFERASE 30"/>
    <property type="match status" value="1"/>
</dbReference>
<sequence length="415" mass="49409">MRMNLLISMDFNKIFKIRPILILIILFTSFYFIYDKKFNNFNNLVIDEEKYLTYLPHSGFNNQRIALENAIFLAWFLNRTLIVPPLIFFVGVAPSIGRPYNRSYKFLSQFIRPNERQFKYCFKRLSICNITLCFQENQNYCTMKTYTIYNWEELIDFTFLKDHIKYIYRQDFDYKHLLESLNIYNSLEAYNVTNDENRYQQRYYDDPTSTIELDKFKERVNLIDLSKRTERLLHFGSVYSQERIVRQLPESIEFWNKLMKKMIPNNPIIINIADKIVDKIGGIDSFIGVHARLKDGFFVKRQNDTVQELIKRIQEDSEGDVCLTTKIFLATDVRADHVSLQPFFQTFSCIYVLDNFNGLLEPLKFLKNPRDGMFMYEFLIPLVDLIVVSKGSKFYGSGGSTFSTYARRLNEVWIR</sequence>
<dbReference type="GO" id="GO:0016740">
    <property type="term" value="F:transferase activity"/>
    <property type="evidence" value="ECO:0007669"/>
    <property type="project" value="UniProtKB-KW"/>
</dbReference>
<keyword evidence="3" id="KW-0119">Carbohydrate metabolism</keyword>
<keyword evidence="2" id="KW-0294">Fucose metabolism</keyword>
<feature type="transmembrane region" description="Helical" evidence="4">
    <location>
        <begin position="70"/>
        <end position="93"/>
    </location>
</feature>
<dbReference type="CDD" id="cd11296">
    <property type="entry name" value="O-FucT_like"/>
    <property type="match status" value="1"/>
</dbReference>
<name>A0A397VUA6_9GLOM</name>
<evidence type="ECO:0000313" key="6">
    <source>
        <dbReference type="Proteomes" id="UP000266673"/>
    </source>
</evidence>
<dbReference type="AlphaFoldDB" id="A0A397VUA6"/>
<keyword evidence="6" id="KW-1185">Reference proteome</keyword>
<evidence type="ECO:0000256" key="3">
    <source>
        <dbReference type="ARBA" id="ARBA00023277"/>
    </source>
</evidence>
<organism evidence="5 6">
    <name type="scientific">Gigaspora rosea</name>
    <dbReference type="NCBI Taxonomy" id="44941"/>
    <lineage>
        <taxon>Eukaryota</taxon>
        <taxon>Fungi</taxon>
        <taxon>Fungi incertae sedis</taxon>
        <taxon>Mucoromycota</taxon>
        <taxon>Glomeromycotina</taxon>
        <taxon>Glomeromycetes</taxon>
        <taxon>Diversisporales</taxon>
        <taxon>Gigasporaceae</taxon>
        <taxon>Gigaspora</taxon>
    </lineage>
</organism>
<dbReference type="EMBL" id="QKWP01000302">
    <property type="protein sequence ID" value="RIB22596.1"/>
    <property type="molecule type" value="Genomic_DNA"/>
</dbReference>
<evidence type="ECO:0000256" key="4">
    <source>
        <dbReference type="SAM" id="Phobius"/>
    </source>
</evidence>
<dbReference type="Pfam" id="PF10250">
    <property type="entry name" value="O-FucT"/>
    <property type="match status" value="1"/>
</dbReference>
<dbReference type="GO" id="GO:0006004">
    <property type="term" value="P:fucose metabolic process"/>
    <property type="evidence" value="ECO:0007669"/>
    <property type="project" value="UniProtKB-KW"/>
</dbReference>
<keyword evidence="4" id="KW-0812">Transmembrane</keyword>
<evidence type="ECO:0000256" key="1">
    <source>
        <dbReference type="ARBA" id="ARBA00022679"/>
    </source>
</evidence>
<keyword evidence="1" id="KW-0808">Transferase</keyword>
<protein>
    <recommendedName>
        <fullName evidence="7">O-fucosyltransferase family protein</fullName>
    </recommendedName>
</protein>
<dbReference type="Gene3D" id="3.40.50.11350">
    <property type="match status" value="1"/>
</dbReference>
<gene>
    <name evidence="5" type="ORF">C2G38_2075206</name>
</gene>
<keyword evidence="4" id="KW-1133">Transmembrane helix</keyword>
<feature type="transmembrane region" description="Helical" evidence="4">
    <location>
        <begin position="15"/>
        <end position="34"/>
    </location>
</feature>
<evidence type="ECO:0000313" key="5">
    <source>
        <dbReference type="EMBL" id="RIB22596.1"/>
    </source>
</evidence>
<dbReference type="STRING" id="44941.A0A397VUA6"/>
<comment type="caution">
    <text evidence="5">The sequence shown here is derived from an EMBL/GenBank/DDBJ whole genome shotgun (WGS) entry which is preliminary data.</text>
</comment>
<reference evidence="5 6" key="1">
    <citation type="submission" date="2018-06" db="EMBL/GenBank/DDBJ databases">
        <title>Comparative genomics reveals the genomic features of Rhizophagus irregularis, R. cerebriforme, R. diaphanum and Gigaspora rosea, and their symbiotic lifestyle signature.</title>
        <authorList>
            <person name="Morin E."/>
            <person name="San Clemente H."/>
            <person name="Chen E.C.H."/>
            <person name="De La Providencia I."/>
            <person name="Hainaut M."/>
            <person name="Kuo A."/>
            <person name="Kohler A."/>
            <person name="Murat C."/>
            <person name="Tang N."/>
            <person name="Roy S."/>
            <person name="Loubradou J."/>
            <person name="Henrissat B."/>
            <person name="Grigoriev I.V."/>
            <person name="Corradi N."/>
            <person name="Roux C."/>
            <person name="Martin F.M."/>
        </authorList>
    </citation>
    <scope>NUCLEOTIDE SEQUENCE [LARGE SCALE GENOMIC DNA]</scope>
    <source>
        <strain evidence="5 6">DAOM 194757</strain>
    </source>
</reference>
<keyword evidence="4" id="KW-0472">Membrane</keyword>